<evidence type="ECO:0000313" key="7">
    <source>
        <dbReference type="Proteomes" id="UP000694255"/>
    </source>
</evidence>
<keyword evidence="7" id="KW-1185">Reference proteome</keyword>
<evidence type="ECO:0000256" key="4">
    <source>
        <dbReference type="SAM" id="MobiDB-lite"/>
    </source>
</evidence>
<dbReference type="AlphaFoldDB" id="A0A8J5QQF9"/>
<accession>A0A8J5QQF9</accession>
<dbReference type="PROSITE" id="PS51719">
    <property type="entry name" value="G_SEPTIN"/>
    <property type="match status" value="1"/>
</dbReference>
<evidence type="ECO:0000256" key="3">
    <source>
        <dbReference type="RuleBase" id="RU004560"/>
    </source>
</evidence>
<comment type="similarity">
    <text evidence="3">Belongs to the TRAFAC class TrmE-Era-EngA-EngB-Septin-like GTPase superfamily. Septin GTPase family.</text>
</comment>
<dbReference type="CDD" id="cd01850">
    <property type="entry name" value="CDC_Septin"/>
    <property type="match status" value="1"/>
</dbReference>
<feature type="compositionally biased region" description="Low complexity" evidence="4">
    <location>
        <begin position="481"/>
        <end position="503"/>
    </location>
</feature>
<keyword evidence="2 3" id="KW-0342">GTP-binding</keyword>
<name>A0A8J5QQF9_9ASCO</name>
<evidence type="ECO:0000256" key="2">
    <source>
        <dbReference type="ARBA" id="ARBA00023134"/>
    </source>
</evidence>
<feature type="domain" description="Septin-type G" evidence="5">
    <location>
        <begin position="106"/>
        <end position="366"/>
    </location>
</feature>
<feature type="region of interest" description="Disordered" evidence="4">
    <location>
        <begin position="479"/>
        <end position="503"/>
    </location>
</feature>
<evidence type="ECO:0000259" key="5">
    <source>
        <dbReference type="PROSITE" id="PS51719"/>
    </source>
</evidence>
<comment type="caution">
    <text evidence="6">The sequence shown here is derived from an EMBL/GenBank/DDBJ whole genome shotgun (WGS) entry which is preliminary data.</text>
</comment>
<reference evidence="6 7" key="1">
    <citation type="journal article" date="2021" name="DNA Res.">
        <title>Genome analysis of Candida subhashii reveals its hybrid nature and dual mitochondrial genome conformations.</title>
        <authorList>
            <person name="Mixao V."/>
            <person name="Hegedusova E."/>
            <person name="Saus E."/>
            <person name="Pryszcz L.P."/>
            <person name="Cillingova A."/>
            <person name="Nosek J."/>
            <person name="Gabaldon T."/>
        </authorList>
    </citation>
    <scope>NUCLEOTIDE SEQUENCE [LARGE SCALE GENOMIC DNA]</scope>
    <source>
        <strain evidence="6 7">CBS 10753</strain>
    </source>
</reference>
<dbReference type="OrthoDB" id="416553at2759"/>
<feature type="region of interest" description="Disordered" evidence="4">
    <location>
        <begin position="20"/>
        <end position="41"/>
    </location>
</feature>
<dbReference type="GO" id="GO:0005525">
    <property type="term" value="F:GTP binding"/>
    <property type="evidence" value="ECO:0007669"/>
    <property type="project" value="UniProtKB-KW"/>
</dbReference>
<dbReference type="GeneID" id="73467732"/>
<evidence type="ECO:0000256" key="1">
    <source>
        <dbReference type="ARBA" id="ARBA00022741"/>
    </source>
</evidence>
<evidence type="ECO:0000313" key="6">
    <source>
        <dbReference type="EMBL" id="KAG7665529.1"/>
    </source>
</evidence>
<feature type="compositionally biased region" description="Polar residues" evidence="4">
    <location>
        <begin position="25"/>
        <end position="41"/>
    </location>
</feature>
<dbReference type="InterPro" id="IPR016491">
    <property type="entry name" value="Septin"/>
</dbReference>
<dbReference type="InterPro" id="IPR030379">
    <property type="entry name" value="G_SEPTIN_dom"/>
</dbReference>
<dbReference type="PIRSF" id="PIRSF006698">
    <property type="entry name" value="Septin"/>
    <property type="match status" value="1"/>
</dbReference>
<proteinExistence type="inferred from homology"/>
<dbReference type="PANTHER" id="PTHR18884">
    <property type="entry name" value="SEPTIN"/>
    <property type="match status" value="1"/>
</dbReference>
<sequence length="503" mass="57994">MEFQMSNNYFQTRLDAASNHPLNYPSATNSENDDNISSPTSLTTIQSATNLSKLDGLANTRNNNKSQLSISLKEIESEIGGLVNKYTQKAGLAFLPKQRRKHVHKQGGNFTIMLAGSRGTGKTSLINSLFGTDLLPLKVDNEKKEQTINVNRFELVEDGFKLNLQVIEVSQFGNSLDNRYAWASLCNFIDEQYRSYLYQSQQPNRTLLNDTRVHVCLYFLNAAKDQLSELDVQSMKNLAKKVNLIPIVAKSDTLTHEELKNFKSIVKQTLNTENISICHMMKNLKLLEIISSNMPYSIISSTEWFRNEDNILVRGRKYDWGLVEIENPDHCDFCLLKSLLIDENMLEFTLSTEDYYESYRTSHLSEKLFYLAAKQSESILNLDGIQQLISYNKLITKEKAINESSKKAGNNNIQDEFEQRKREVKIRIGKEYTDEEKRLDSWKKDLIRKQENFRKELEKLGRYRKDLQKMLEDINGRRNASDSSYHINSEISSRSSFNENSIS</sequence>
<gene>
    <name evidence="6" type="ORF">J8A68_000931</name>
</gene>
<keyword evidence="1 3" id="KW-0547">Nucleotide-binding</keyword>
<organism evidence="6 7">
    <name type="scientific">[Candida] subhashii</name>
    <dbReference type="NCBI Taxonomy" id="561895"/>
    <lineage>
        <taxon>Eukaryota</taxon>
        <taxon>Fungi</taxon>
        <taxon>Dikarya</taxon>
        <taxon>Ascomycota</taxon>
        <taxon>Saccharomycotina</taxon>
        <taxon>Pichiomycetes</taxon>
        <taxon>Debaryomycetaceae</taxon>
        <taxon>Spathaspora</taxon>
    </lineage>
</organism>
<dbReference type="Proteomes" id="UP000694255">
    <property type="component" value="Unassembled WGS sequence"/>
</dbReference>
<dbReference type="EMBL" id="JAGSYN010000049">
    <property type="protein sequence ID" value="KAG7665529.1"/>
    <property type="molecule type" value="Genomic_DNA"/>
</dbReference>
<protein>
    <submittedName>
        <fullName evidence="6">SPR3</fullName>
    </submittedName>
</protein>
<dbReference type="Pfam" id="PF00735">
    <property type="entry name" value="Septin"/>
    <property type="match status" value="1"/>
</dbReference>
<dbReference type="RefSeq" id="XP_049265761.1">
    <property type="nucleotide sequence ID" value="XM_049410659.1"/>
</dbReference>